<dbReference type="AlphaFoldDB" id="A0A0H5M116"/>
<name>A0A0H5M116_YERIN</name>
<protein>
    <submittedName>
        <fullName evidence="1">Uncharacterized protein</fullName>
    </submittedName>
</protein>
<accession>A0A0H5M116</accession>
<dbReference type="RefSeq" id="WP_053010419.1">
    <property type="nucleotide sequence ID" value="NZ_CWJI01000023.1"/>
</dbReference>
<sequence>MNEKLEEIDDFQSMNEFNRFEKWVENEIALGAASEIEVLGYYASINFKERWFKFHEAGDIWRLVYPDGPFNGYWGLS</sequence>
<evidence type="ECO:0000313" key="2">
    <source>
        <dbReference type="Proteomes" id="UP000043316"/>
    </source>
</evidence>
<dbReference type="EMBL" id="CWJI01000023">
    <property type="protein sequence ID" value="CRY57123.1"/>
    <property type="molecule type" value="Genomic_DNA"/>
</dbReference>
<dbReference type="Proteomes" id="UP000043316">
    <property type="component" value="Unassembled WGS sequence"/>
</dbReference>
<proteinExistence type="predicted"/>
<reference evidence="2" key="1">
    <citation type="submission" date="2015-03" db="EMBL/GenBank/DDBJ databases">
        <authorList>
            <consortium name="Pathogen Informatics"/>
        </authorList>
    </citation>
    <scope>NUCLEOTIDE SEQUENCE [LARGE SCALE GENOMIC DNA]</scope>
    <source>
        <strain evidence="2">R148</strain>
    </source>
</reference>
<gene>
    <name evidence="1" type="ORF">ERS008476_04171</name>
</gene>
<organism evidence="1 2">
    <name type="scientific">Yersinia intermedia</name>
    <dbReference type="NCBI Taxonomy" id="631"/>
    <lineage>
        <taxon>Bacteria</taxon>
        <taxon>Pseudomonadati</taxon>
        <taxon>Pseudomonadota</taxon>
        <taxon>Gammaproteobacteria</taxon>
        <taxon>Enterobacterales</taxon>
        <taxon>Yersiniaceae</taxon>
        <taxon>Yersinia</taxon>
    </lineage>
</organism>
<evidence type="ECO:0000313" key="1">
    <source>
        <dbReference type="EMBL" id="CRY57123.1"/>
    </source>
</evidence>